<evidence type="ECO:0000313" key="2">
    <source>
        <dbReference type="Proteomes" id="UP000249341"/>
    </source>
</evidence>
<dbReference type="SUPFAM" id="SSF51735">
    <property type="entry name" value="NAD(P)-binding Rossmann-fold domains"/>
    <property type="match status" value="1"/>
</dbReference>
<keyword evidence="2" id="KW-1185">Reference proteome</keyword>
<protein>
    <recommendedName>
        <fullName evidence="3">Short subunit dehydrogenase</fullName>
    </recommendedName>
</protein>
<dbReference type="Proteomes" id="UP000249341">
    <property type="component" value="Unassembled WGS sequence"/>
</dbReference>
<proteinExistence type="predicted"/>
<evidence type="ECO:0000313" key="1">
    <source>
        <dbReference type="EMBL" id="RAK28396.1"/>
    </source>
</evidence>
<comment type="caution">
    <text evidence="1">The sequence shown here is derived from an EMBL/GenBank/DDBJ whole genome shotgun (WGS) entry which is preliminary data.</text>
</comment>
<name>A0A327Z1V8_9ACTN</name>
<evidence type="ECO:0008006" key="3">
    <source>
        <dbReference type="Google" id="ProtNLM"/>
    </source>
</evidence>
<accession>A0A327Z1V8</accession>
<reference evidence="1 2" key="1">
    <citation type="submission" date="2018-06" db="EMBL/GenBank/DDBJ databases">
        <title>Genomic Encyclopedia of Type Strains, Phase III (KMG-III): the genomes of soil and plant-associated and newly described type strains.</title>
        <authorList>
            <person name="Whitman W."/>
        </authorList>
    </citation>
    <scope>NUCLEOTIDE SEQUENCE [LARGE SCALE GENOMIC DNA]</scope>
    <source>
        <strain evidence="1 2">CGMCC 4.7090</strain>
    </source>
</reference>
<dbReference type="InterPro" id="IPR036291">
    <property type="entry name" value="NAD(P)-bd_dom_sf"/>
</dbReference>
<dbReference type="Gene3D" id="3.40.50.720">
    <property type="entry name" value="NAD(P)-binding Rossmann-like Domain"/>
    <property type="match status" value="1"/>
</dbReference>
<gene>
    <name evidence="1" type="ORF">B0I29_120164</name>
</gene>
<dbReference type="AlphaFoldDB" id="A0A327Z1V8"/>
<organism evidence="1 2">
    <name type="scientific">Actinoplanes lutulentus</name>
    <dbReference type="NCBI Taxonomy" id="1287878"/>
    <lineage>
        <taxon>Bacteria</taxon>
        <taxon>Bacillati</taxon>
        <taxon>Actinomycetota</taxon>
        <taxon>Actinomycetes</taxon>
        <taxon>Micromonosporales</taxon>
        <taxon>Micromonosporaceae</taxon>
        <taxon>Actinoplanes</taxon>
    </lineage>
</organism>
<dbReference type="RefSeq" id="WP_181558136.1">
    <property type="nucleotide sequence ID" value="NZ_JACHWI010000002.1"/>
</dbReference>
<sequence length="63" mass="6269">MSASRTAVVTGGMSGFGAGMAARLAADGVRVITLDIAEGADLAVDVTDEAAVHAAARPRRAGW</sequence>
<dbReference type="EMBL" id="QLMJ01000020">
    <property type="protein sequence ID" value="RAK28396.1"/>
    <property type="molecule type" value="Genomic_DNA"/>
</dbReference>